<evidence type="ECO:0000313" key="2">
    <source>
        <dbReference type="EMBL" id="TCO70178.1"/>
    </source>
</evidence>
<accession>A0A4R2KJJ1</accession>
<dbReference type="OrthoDB" id="2064627at2"/>
<organism evidence="2 3">
    <name type="scientific">Marinisporobacter balticus</name>
    <dbReference type="NCBI Taxonomy" id="2018667"/>
    <lineage>
        <taxon>Bacteria</taxon>
        <taxon>Bacillati</taxon>
        <taxon>Bacillota</taxon>
        <taxon>Clostridia</taxon>
        <taxon>Peptostreptococcales</taxon>
        <taxon>Thermotaleaceae</taxon>
        <taxon>Marinisporobacter</taxon>
    </lineage>
</organism>
<evidence type="ECO:0000313" key="3">
    <source>
        <dbReference type="Proteomes" id="UP000294919"/>
    </source>
</evidence>
<dbReference type="AlphaFoldDB" id="A0A4R2KJJ1"/>
<proteinExistence type="predicted"/>
<dbReference type="Proteomes" id="UP000294919">
    <property type="component" value="Unassembled WGS sequence"/>
</dbReference>
<dbReference type="RefSeq" id="WP_132247147.1">
    <property type="nucleotide sequence ID" value="NZ_SLWV01000027.1"/>
</dbReference>
<evidence type="ECO:0000259" key="1">
    <source>
        <dbReference type="Pfam" id="PF13349"/>
    </source>
</evidence>
<reference evidence="2 3" key="1">
    <citation type="submission" date="2019-03" db="EMBL/GenBank/DDBJ databases">
        <title>Genomic Encyclopedia of Type Strains, Phase IV (KMG-IV): sequencing the most valuable type-strain genomes for metagenomic binning, comparative biology and taxonomic classification.</title>
        <authorList>
            <person name="Goeker M."/>
        </authorList>
    </citation>
    <scope>NUCLEOTIDE SEQUENCE [LARGE SCALE GENOMIC DNA]</scope>
    <source>
        <strain evidence="2 3">DSM 102940</strain>
    </source>
</reference>
<sequence>MNKNMKKIILVTFVIMLVSFGISGALFIQSGDNIINIERKDIDLTKNVKLDDIKKIHIDMTITDVQLISEDRKDVKIHFYGEITRKTPQLNVEKKNKELLIHREDEKAFSIEIKNFFKKPSVLKLDVYIPKDYAKNMEIETVSGDIDLSDVQIENGKFSTVSGEIEGNTIIVKKGSLDTTSGNVHIDRFEGSLDWNTTSGNIDIDNFIGKLDVDTTSGDLSVKVKKLDDNISVSSISGDVQIKLPESAQFRLESKTVSGSIQCAFPLTIEGEINKDYVVGNTVEANEIQSIIKIETISGDIELSKE</sequence>
<dbReference type="Pfam" id="PF13349">
    <property type="entry name" value="DUF4097"/>
    <property type="match status" value="1"/>
</dbReference>
<comment type="caution">
    <text evidence="2">The sequence shown here is derived from an EMBL/GenBank/DDBJ whole genome shotgun (WGS) entry which is preliminary data.</text>
</comment>
<protein>
    <submittedName>
        <fullName evidence="2">DUF4097 and DUF4098 domain-containing protein YvlB</fullName>
    </submittedName>
</protein>
<keyword evidence="3" id="KW-1185">Reference proteome</keyword>
<gene>
    <name evidence="2" type="ORF">EV214_12713</name>
</gene>
<feature type="domain" description="DUF4097" evidence="1">
    <location>
        <begin position="53"/>
        <end position="303"/>
    </location>
</feature>
<dbReference type="PANTHER" id="PTHR34094">
    <property type="match status" value="1"/>
</dbReference>
<dbReference type="EMBL" id="SLWV01000027">
    <property type="protein sequence ID" value="TCO70178.1"/>
    <property type="molecule type" value="Genomic_DNA"/>
</dbReference>
<dbReference type="PANTHER" id="PTHR34094:SF1">
    <property type="entry name" value="PROTEIN FAM185A"/>
    <property type="match status" value="1"/>
</dbReference>
<dbReference type="InterPro" id="IPR025164">
    <property type="entry name" value="Toastrack_DUF4097"/>
</dbReference>
<name>A0A4R2KJJ1_9FIRM</name>